<dbReference type="EMBL" id="JOJR01000099">
    <property type="protein sequence ID" value="RCN45534.1"/>
    <property type="molecule type" value="Genomic_DNA"/>
</dbReference>
<evidence type="ECO:0000313" key="2">
    <source>
        <dbReference type="EMBL" id="RCN45534.1"/>
    </source>
</evidence>
<comment type="caution">
    <text evidence="2">The sequence shown here is derived from an EMBL/GenBank/DDBJ whole genome shotgun (WGS) entry which is preliminary data.</text>
</comment>
<dbReference type="STRING" id="29170.A0A368GMH3"/>
<dbReference type="Proteomes" id="UP000252519">
    <property type="component" value="Unassembled WGS sequence"/>
</dbReference>
<proteinExistence type="predicted"/>
<feature type="transmembrane region" description="Helical" evidence="1">
    <location>
        <begin position="124"/>
        <end position="144"/>
    </location>
</feature>
<evidence type="ECO:0000313" key="3">
    <source>
        <dbReference type="Proteomes" id="UP000252519"/>
    </source>
</evidence>
<name>A0A368GMH3_ANCCA</name>
<keyword evidence="1" id="KW-0472">Membrane</keyword>
<evidence type="ECO:0000256" key="1">
    <source>
        <dbReference type="SAM" id="Phobius"/>
    </source>
</evidence>
<dbReference type="OrthoDB" id="5871360at2759"/>
<sequence length="150" mass="17312">MKELFQICVNTEFVPPLDEDLVTFRFHPIYDQSGCEIPSRFLAEISIKDKVTTLFQLSSGRIYYANGNVVVRTRTFSDARRMLLLRRQAELKEALKDPARRFSRKPRLRSTEESTHTFARPSTLNFFLFSVSGFVLGFFVYDCLPGVSAK</sequence>
<keyword evidence="1" id="KW-1133">Transmembrane helix</keyword>
<accession>A0A368GMH3</accession>
<keyword evidence="1" id="KW-0812">Transmembrane</keyword>
<gene>
    <name evidence="2" type="ORF">ANCCAN_08464</name>
</gene>
<protein>
    <submittedName>
        <fullName evidence="2">Uncharacterized protein</fullName>
    </submittedName>
</protein>
<organism evidence="2 3">
    <name type="scientific">Ancylostoma caninum</name>
    <name type="common">Dog hookworm</name>
    <dbReference type="NCBI Taxonomy" id="29170"/>
    <lineage>
        <taxon>Eukaryota</taxon>
        <taxon>Metazoa</taxon>
        <taxon>Ecdysozoa</taxon>
        <taxon>Nematoda</taxon>
        <taxon>Chromadorea</taxon>
        <taxon>Rhabditida</taxon>
        <taxon>Rhabditina</taxon>
        <taxon>Rhabditomorpha</taxon>
        <taxon>Strongyloidea</taxon>
        <taxon>Ancylostomatidae</taxon>
        <taxon>Ancylostomatinae</taxon>
        <taxon>Ancylostoma</taxon>
    </lineage>
</organism>
<reference evidence="2 3" key="1">
    <citation type="submission" date="2014-10" db="EMBL/GenBank/DDBJ databases">
        <title>Draft genome of the hookworm Ancylostoma caninum.</title>
        <authorList>
            <person name="Mitreva M."/>
        </authorList>
    </citation>
    <scope>NUCLEOTIDE SEQUENCE [LARGE SCALE GENOMIC DNA]</scope>
    <source>
        <strain evidence="2 3">Baltimore</strain>
    </source>
</reference>
<keyword evidence="3" id="KW-1185">Reference proteome</keyword>
<dbReference type="AlphaFoldDB" id="A0A368GMH3"/>